<evidence type="ECO:0000256" key="1">
    <source>
        <dbReference type="ARBA" id="ARBA00022741"/>
    </source>
</evidence>
<reference evidence="5 6" key="1">
    <citation type="submission" date="2017-09" db="EMBL/GenBank/DDBJ databases">
        <authorList>
            <person name="Ehlers B."/>
            <person name="Leendertz F.H."/>
        </authorList>
    </citation>
    <scope>NUCLEOTIDE SEQUENCE [LARGE SCALE GENOMIC DNA]</scope>
    <source>
        <strain evidence="5 6">USBA 140</strain>
    </source>
</reference>
<dbReference type="Gene3D" id="3.40.50.2300">
    <property type="match status" value="1"/>
</dbReference>
<evidence type="ECO:0000313" key="6">
    <source>
        <dbReference type="Proteomes" id="UP000219621"/>
    </source>
</evidence>
<keyword evidence="3" id="KW-0597">Phosphoprotein</keyword>
<dbReference type="InterPro" id="IPR011006">
    <property type="entry name" value="CheY-like_superfamily"/>
</dbReference>
<dbReference type="GO" id="GO:0005829">
    <property type="term" value="C:cytosol"/>
    <property type="evidence" value="ECO:0007669"/>
    <property type="project" value="TreeGrafter"/>
</dbReference>
<dbReference type="SUPFAM" id="SSF52172">
    <property type="entry name" value="CheY-like"/>
    <property type="match status" value="1"/>
</dbReference>
<evidence type="ECO:0000259" key="4">
    <source>
        <dbReference type="PROSITE" id="PS50110"/>
    </source>
</evidence>
<dbReference type="PANTHER" id="PTHR43384">
    <property type="entry name" value="SEPTUM SITE-DETERMINING PROTEIN MIND HOMOLOG, CHLOROPLASTIC-RELATED"/>
    <property type="match status" value="1"/>
</dbReference>
<sequence>MTHHGITKTPTVIALVRSSDVADALRDAAGLDNGLLSEVRVGPLARLARQETGGYLTDVVVVDADLDDDGDIDALTALMAGPLARTPMVVTTRGASVAGMRRLMRLGIADVVPQPIQRQELLAAIRLAHSRRPAPPRGPDTRRPKGLVTALLKGGGGSGATTLAVNLAGVLAARATRPEAVGLLDLDLQFGACALYMDLEPRLGSLEVMQAGHRLDAELLASAAARHRSGVAVLAAPPAPMPLDAVDPDQAARLIEVARRQWDGVVIDLPQAWTPWTRSVLGACDVIVLVTQMTVPNIHQAARQIETLAAEGLAETPLVTVVNRMAPPRLFGKPDLVKRAEKTLGVPLAHFVPSDWKAVSAAVDTGATLVEDRSAKPVRKAVEALAAAVAAAARARAGTGTAA</sequence>
<dbReference type="InterPro" id="IPR001789">
    <property type="entry name" value="Sig_transdc_resp-reg_receiver"/>
</dbReference>
<dbReference type="PROSITE" id="PS50110">
    <property type="entry name" value="RESPONSE_REGULATORY"/>
    <property type="match status" value="1"/>
</dbReference>
<protein>
    <submittedName>
        <fullName evidence="5">Pilus assembly protein CpaE</fullName>
    </submittedName>
</protein>
<dbReference type="GO" id="GO:0051782">
    <property type="term" value="P:negative regulation of cell division"/>
    <property type="evidence" value="ECO:0007669"/>
    <property type="project" value="TreeGrafter"/>
</dbReference>
<dbReference type="InterPro" id="IPR050625">
    <property type="entry name" value="ParA/MinD_ATPase"/>
</dbReference>
<dbReference type="Proteomes" id="UP000219621">
    <property type="component" value="Unassembled WGS sequence"/>
</dbReference>
<dbReference type="GO" id="GO:0016887">
    <property type="term" value="F:ATP hydrolysis activity"/>
    <property type="evidence" value="ECO:0007669"/>
    <property type="project" value="TreeGrafter"/>
</dbReference>
<dbReference type="AlphaFoldDB" id="A0A286GD99"/>
<dbReference type="Gene3D" id="3.40.50.300">
    <property type="entry name" value="P-loop containing nucleotide triphosphate hydrolases"/>
    <property type="match status" value="1"/>
</dbReference>
<name>A0A286GD99_9PROT</name>
<organism evidence="5 6">
    <name type="scientific">Caenispirillum bisanense</name>
    <dbReference type="NCBI Taxonomy" id="414052"/>
    <lineage>
        <taxon>Bacteria</taxon>
        <taxon>Pseudomonadati</taxon>
        <taxon>Pseudomonadota</taxon>
        <taxon>Alphaproteobacteria</taxon>
        <taxon>Rhodospirillales</taxon>
        <taxon>Novispirillaceae</taxon>
        <taxon>Caenispirillum</taxon>
    </lineage>
</organism>
<dbReference type="SUPFAM" id="SSF52540">
    <property type="entry name" value="P-loop containing nucleoside triphosphate hydrolases"/>
    <property type="match status" value="1"/>
</dbReference>
<dbReference type="GO" id="GO:0005524">
    <property type="term" value="F:ATP binding"/>
    <property type="evidence" value="ECO:0007669"/>
    <property type="project" value="UniProtKB-KW"/>
</dbReference>
<dbReference type="PANTHER" id="PTHR43384:SF6">
    <property type="entry name" value="SEPTUM SITE-DETERMINING PROTEIN MIND HOMOLOG, CHLOROPLASTIC"/>
    <property type="match status" value="1"/>
</dbReference>
<keyword evidence="6" id="KW-1185">Reference proteome</keyword>
<keyword evidence="1" id="KW-0547">Nucleotide-binding</keyword>
<dbReference type="OrthoDB" id="9783172at2"/>
<feature type="modified residue" description="4-aspartylphosphate" evidence="3">
    <location>
        <position position="63"/>
    </location>
</feature>
<evidence type="ECO:0000256" key="2">
    <source>
        <dbReference type="ARBA" id="ARBA00022840"/>
    </source>
</evidence>
<dbReference type="RefSeq" id="WP_097278457.1">
    <property type="nucleotide sequence ID" value="NZ_OCNJ01000003.1"/>
</dbReference>
<feature type="domain" description="Response regulatory" evidence="4">
    <location>
        <begin position="1"/>
        <end position="129"/>
    </location>
</feature>
<dbReference type="GO" id="GO:0009898">
    <property type="term" value="C:cytoplasmic side of plasma membrane"/>
    <property type="evidence" value="ECO:0007669"/>
    <property type="project" value="TreeGrafter"/>
</dbReference>
<dbReference type="GO" id="GO:0000160">
    <property type="term" value="P:phosphorelay signal transduction system"/>
    <property type="evidence" value="ECO:0007669"/>
    <property type="project" value="InterPro"/>
</dbReference>
<proteinExistence type="predicted"/>
<evidence type="ECO:0000256" key="3">
    <source>
        <dbReference type="PROSITE-ProRule" id="PRU00169"/>
    </source>
</evidence>
<gene>
    <name evidence="5" type="ORF">SAMN05421508_10386</name>
</gene>
<accession>A0A286GD99</accession>
<dbReference type="InterPro" id="IPR027417">
    <property type="entry name" value="P-loop_NTPase"/>
</dbReference>
<keyword evidence="2" id="KW-0067">ATP-binding</keyword>
<evidence type="ECO:0000313" key="5">
    <source>
        <dbReference type="EMBL" id="SOD93487.1"/>
    </source>
</evidence>
<dbReference type="EMBL" id="OCNJ01000003">
    <property type="protein sequence ID" value="SOD93487.1"/>
    <property type="molecule type" value="Genomic_DNA"/>
</dbReference>